<reference evidence="2 3" key="1">
    <citation type="submission" date="2019-03" db="EMBL/GenBank/DDBJ databases">
        <title>Single cell metagenomics reveals metabolic interactions within the superorganism composed of flagellate Streblomastix strix and complex community of Bacteroidetes bacteria on its surface.</title>
        <authorList>
            <person name="Treitli S.C."/>
            <person name="Kolisko M."/>
            <person name="Husnik F."/>
            <person name="Keeling P."/>
            <person name="Hampl V."/>
        </authorList>
    </citation>
    <scope>NUCLEOTIDE SEQUENCE [LARGE SCALE GENOMIC DNA]</scope>
    <source>
        <strain evidence="2">ST1C</strain>
    </source>
</reference>
<organism evidence="2 3">
    <name type="scientific">Streblomastix strix</name>
    <dbReference type="NCBI Taxonomy" id="222440"/>
    <lineage>
        <taxon>Eukaryota</taxon>
        <taxon>Metamonada</taxon>
        <taxon>Preaxostyla</taxon>
        <taxon>Oxymonadida</taxon>
        <taxon>Streblomastigidae</taxon>
        <taxon>Streblomastix</taxon>
    </lineage>
</organism>
<protein>
    <recommendedName>
        <fullName evidence="1">PDK1-type PH domain-containing protein</fullName>
    </recommendedName>
</protein>
<name>A0A5J4X247_9EUKA</name>
<evidence type="ECO:0000313" key="3">
    <source>
        <dbReference type="Proteomes" id="UP000324800"/>
    </source>
</evidence>
<dbReference type="InterPro" id="IPR033931">
    <property type="entry name" value="PDK1-typ_PH"/>
</dbReference>
<gene>
    <name evidence="2" type="ORF">EZS28_003653</name>
</gene>
<dbReference type="EMBL" id="SNRW01000494">
    <property type="protein sequence ID" value="KAA6400822.1"/>
    <property type="molecule type" value="Genomic_DNA"/>
</dbReference>
<feature type="domain" description="PDK1-type PH" evidence="1">
    <location>
        <begin position="20"/>
        <end position="120"/>
    </location>
</feature>
<dbReference type="Gene3D" id="2.30.29.30">
    <property type="entry name" value="Pleckstrin-homology domain (PH domain)/Phosphotyrosine-binding domain (PTB)"/>
    <property type="match status" value="1"/>
</dbReference>
<sequence length="135" mass="15148">MSQSVQRRNGSLPSPHSSLNDWQTHLVYGENVIKTGIMDIFLRAGQKRRVLVLTDRPRFLMLDPDSNALTGEVLWGRSVRADVQGKVRLIVHTKKSDIVMDDVIDQDAASWAEEINRLALQLSNANSRNSTPIKA</sequence>
<accession>A0A5J4X247</accession>
<comment type="caution">
    <text evidence="2">The sequence shown here is derived from an EMBL/GenBank/DDBJ whole genome shotgun (WGS) entry which is preliminary data.</text>
</comment>
<dbReference type="Pfam" id="PF14593">
    <property type="entry name" value="PH_3"/>
    <property type="match status" value="1"/>
</dbReference>
<dbReference type="InterPro" id="IPR011993">
    <property type="entry name" value="PH-like_dom_sf"/>
</dbReference>
<evidence type="ECO:0000313" key="2">
    <source>
        <dbReference type="EMBL" id="KAA6400822.1"/>
    </source>
</evidence>
<evidence type="ECO:0000259" key="1">
    <source>
        <dbReference type="Pfam" id="PF14593"/>
    </source>
</evidence>
<proteinExistence type="predicted"/>
<dbReference type="SUPFAM" id="SSF50729">
    <property type="entry name" value="PH domain-like"/>
    <property type="match status" value="1"/>
</dbReference>
<dbReference type="AlphaFoldDB" id="A0A5J4X247"/>
<dbReference type="Proteomes" id="UP000324800">
    <property type="component" value="Unassembled WGS sequence"/>
</dbReference>